<keyword evidence="3" id="KW-0949">S-adenosyl-L-methionine</keyword>
<sequence length="249" mass="26793">MADLAGAANAASRVFTFEDAGTRPGACLTLSIPEALGQVSPTVNPSPDYLVPPQVLDPRYGMYVWPCAVVLAQYLWSRKEQLPGLGVLELGAGVSLPGVVAARCGAKVILSDRAEAPSCLDNCRRSCRANGVQDAVVLGLTWGDVSPDVLLLPKLDLILGSDVFYDPEDFEDVFFTVAFLLRKNPEAQFWTTYQERSADWSVAALLRRWNLRCVAVGLDSFGADKPDLAGSNLPGRHRVLMAVITLGGD</sequence>
<evidence type="ECO:0000256" key="1">
    <source>
        <dbReference type="ARBA" id="ARBA00022603"/>
    </source>
</evidence>
<reference evidence="5" key="2">
    <citation type="submission" date="2004-02" db="EMBL/GenBank/DDBJ databases">
        <authorList>
            <consortium name="Genoscope"/>
            <consortium name="Whitehead Institute Centre for Genome Research"/>
        </authorList>
    </citation>
    <scope>NUCLEOTIDE SEQUENCE</scope>
</reference>
<dbReference type="SUPFAM" id="SSF53335">
    <property type="entry name" value="S-adenosyl-L-methionine-dependent methyltransferases"/>
    <property type="match status" value="1"/>
</dbReference>
<evidence type="ECO:0000256" key="4">
    <source>
        <dbReference type="ARBA" id="ARBA00043988"/>
    </source>
</evidence>
<dbReference type="InterPro" id="IPR029063">
    <property type="entry name" value="SAM-dependent_MTases_sf"/>
</dbReference>
<organism evidence="5">
    <name type="scientific">Tetraodon nigroviridis</name>
    <name type="common">Spotted green pufferfish</name>
    <name type="synonym">Chelonodon nigroviridis</name>
    <dbReference type="NCBI Taxonomy" id="99883"/>
    <lineage>
        <taxon>Eukaryota</taxon>
        <taxon>Metazoa</taxon>
        <taxon>Chordata</taxon>
        <taxon>Craniata</taxon>
        <taxon>Vertebrata</taxon>
        <taxon>Euteleostomi</taxon>
        <taxon>Actinopterygii</taxon>
        <taxon>Neopterygii</taxon>
        <taxon>Teleostei</taxon>
        <taxon>Neoteleostei</taxon>
        <taxon>Acanthomorphata</taxon>
        <taxon>Eupercaria</taxon>
        <taxon>Tetraodontiformes</taxon>
        <taxon>Tetradontoidea</taxon>
        <taxon>Tetraodontidae</taxon>
        <taxon>Tetraodon</taxon>
    </lineage>
</organism>
<reference evidence="5" key="1">
    <citation type="journal article" date="2004" name="Nature">
        <title>Genome duplication in the teleost fish Tetraodon nigroviridis reveals the early vertebrate proto-karyotype.</title>
        <authorList>
            <person name="Jaillon O."/>
            <person name="Aury J.-M."/>
            <person name="Brunet F."/>
            <person name="Petit J.-L."/>
            <person name="Stange-Thomann N."/>
            <person name="Mauceli E."/>
            <person name="Bouneau L."/>
            <person name="Fischer C."/>
            <person name="Ozouf-Costaz C."/>
            <person name="Bernot A."/>
            <person name="Nicaud S."/>
            <person name="Jaffe D."/>
            <person name="Fisher S."/>
            <person name="Lutfalla G."/>
            <person name="Dossat C."/>
            <person name="Segurens B."/>
            <person name="Dasilva C."/>
            <person name="Salanoubat M."/>
            <person name="Levy M."/>
            <person name="Boudet N."/>
            <person name="Castellano S."/>
            <person name="Anthouard V."/>
            <person name="Jubin C."/>
            <person name="Castelli V."/>
            <person name="Katinka M."/>
            <person name="Vacherie B."/>
            <person name="Biemont C."/>
            <person name="Skalli Z."/>
            <person name="Cattolico L."/>
            <person name="Poulain J."/>
            <person name="De Berardinis V."/>
            <person name="Cruaud C."/>
            <person name="Duprat S."/>
            <person name="Brottier P."/>
            <person name="Coutanceau J.-P."/>
            <person name="Gouzy J."/>
            <person name="Parra G."/>
            <person name="Lardier G."/>
            <person name="Chapple C."/>
            <person name="McKernan K.J."/>
            <person name="McEwan P."/>
            <person name="Bosak S."/>
            <person name="Kellis M."/>
            <person name="Volff J.-N."/>
            <person name="Guigo R."/>
            <person name="Zody M.C."/>
            <person name="Mesirov J."/>
            <person name="Lindblad-Toh K."/>
            <person name="Birren B."/>
            <person name="Nusbaum C."/>
            <person name="Kahn D."/>
            <person name="Robinson-Rechavi M."/>
            <person name="Laudet V."/>
            <person name="Schachter V."/>
            <person name="Quetier F."/>
            <person name="Saurin W."/>
            <person name="Scarpelli C."/>
            <person name="Wincker P."/>
            <person name="Lander E.S."/>
            <person name="Weissenbach J."/>
            <person name="Roest Crollius H."/>
        </authorList>
    </citation>
    <scope>NUCLEOTIDE SEQUENCE [LARGE SCALE GENOMIC DNA]</scope>
</reference>
<dbReference type="GO" id="GO:0005634">
    <property type="term" value="C:nucleus"/>
    <property type="evidence" value="ECO:0007669"/>
    <property type="project" value="TreeGrafter"/>
</dbReference>
<evidence type="ECO:0000256" key="2">
    <source>
        <dbReference type="ARBA" id="ARBA00022679"/>
    </source>
</evidence>
<dbReference type="InterPro" id="IPR019410">
    <property type="entry name" value="Methyltransf_16"/>
</dbReference>
<name>Q4SUQ8_TETNG</name>
<comment type="caution">
    <text evidence="5">The sequence shown here is derived from an EMBL/GenBank/DDBJ whole genome shotgun (WGS) entry which is preliminary data.</text>
</comment>
<proteinExistence type="inferred from homology"/>
<dbReference type="AlphaFoldDB" id="Q4SUQ8"/>
<evidence type="ECO:0000256" key="3">
    <source>
        <dbReference type="ARBA" id="ARBA00022691"/>
    </source>
</evidence>
<feature type="non-terminal residue" evidence="5">
    <location>
        <position position="1"/>
    </location>
</feature>
<dbReference type="GO" id="GO:0032259">
    <property type="term" value="P:methylation"/>
    <property type="evidence" value="ECO:0007669"/>
    <property type="project" value="UniProtKB-KW"/>
</dbReference>
<dbReference type="OrthoDB" id="407325at2759"/>
<dbReference type="KEGG" id="tng:GSTEN00012350G001"/>
<evidence type="ECO:0000313" key="5">
    <source>
        <dbReference type="EMBL" id="CAF95624.1"/>
    </source>
</evidence>
<dbReference type="Pfam" id="PF10294">
    <property type="entry name" value="Methyltransf_16"/>
    <property type="match status" value="1"/>
</dbReference>
<dbReference type="EMBL" id="CAAE01013844">
    <property type="protein sequence ID" value="CAF95624.1"/>
    <property type="molecule type" value="Genomic_DNA"/>
</dbReference>
<protein>
    <submittedName>
        <fullName evidence="5">(spotted green pufferfish) hypothetical protein</fullName>
    </submittedName>
</protein>
<keyword evidence="1" id="KW-0489">Methyltransferase</keyword>
<keyword evidence="2" id="KW-0808">Transferase</keyword>
<comment type="similarity">
    <text evidence="4">Belongs to the methyltransferase superfamily. METTL23 family.</text>
</comment>
<accession>Q4SUQ8</accession>
<gene>
    <name evidence="5" type="ORF">GSTENG00012350001</name>
</gene>
<dbReference type="Gene3D" id="3.40.50.150">
    <property type="entry name" value="Vaccinia Virus protein VP39"/>
    <property type="match status" value="1"/>
</dbReference>
<dbReference type="PANTHER" id="PTHR14614">
    <property type="entry name" value="HEPATOCELLULAR CARCINOMA-ASSOCIATED ANTIGEN"/>
    <property type="match status" value="1"/>
</dbReference>
<dbReference type="GO" id="GO:0005737">
    <property type="term" value="C:cytoplasm"/>
    <property type="evidence" value="ECO:0007669"/>
    <property type="project" value="TreeGrafter"/>
</dbReference>
<dbReference type="PANTHER" id="PTHR14614:SF164">
    <property type="entry name" value="HISTONE-ARGININE METHYLTRANSFERASE METTL23"/>
    <property type="match status" value="1"/>
</dbReference>
<dbReference type="GO" id="GO:0008168">
    <property type="term" value="F:methyltransferase activity"/>
    <property type="evidence" value="ECO:0007669"/>
    <property type="project" value="UniProtKB-KW"/>
</dbReference>